<evidence type="ECO:0000313" key="11">
    <source>
        <dbReference type="EMBL" id="BAF60902.1"/>
    </source>
</evidence>
<dbReference type="PROSITE" id="PS51440">
    <property type="entry name" value="TIM_2"/>
    <property type="match status" value="1"/>
</dbReference>
<dbReference type="Proteomes" id="UP000006556">
    <property type="component" value="Chromosome"/>
</dbReference>
<comment type="pathway">
    <text evidence="1 9 10">Carbohydrate degradation; glycolysis; D-glyceraldehyde 3-phosphate from glycerone phosphate: step 1/1.</text>
</comment>
<feature type="binding site" evidence="9">
    <location>
        <position position="175"/>
    </location>
    <ligand>
        <name>substrate</name>
    </ligand>
</feature>
<dbReference type="PANTHER" id="PTHR21139:SF42">
    <property type="entry name" value="TRIOSEPHOSPHATE ISOMERASE"/>
    <property type="match status" value="1"/>
</dbReference>
<proteinExistence type="inferred from homology"/>
<dbReference type="CDD" id="cd00311">
    <property type="entry name" value="TIM"/>
    <property type="match status" value="1"/>
</dbReference>
<dbReference type="HOGENOM" id="CLU_024251_2_3_9"/>
<dbReference type="GO" id="GO:0004807">
    <property type="term" value="F:triose-phosphate isomerase activity"/>
    <property type="evidence" value="ECO:0007669"/>
    <property type="project" value="UniProtKB-UniRule"/>
</dbReference>
<dbReference type="GO" id="GO:0006094">
    <property type="term" value="P:gluconeogenesis"/>
    <property type="evidence" value="ECO:0007669"/>
    <property type="project" value="UniProtKB-UniRule"/>
</dbReference>
<evidence type="ECO:0000256" key="2">
    <source>
        <dbReference type="ARBA" id="ARBA00007422"/>
    </source>
</evidence>
<keyword evidence="6 9" id="KW-0963">Cytoplasm</keyword>
<evidence type="ECO:0000256" key="3">
    <source>
        <dbReference type="ARBA" id="ARBA00011940"/>
    </source>
</evidence>
<comment type="pathway">
    <text evidence="9 10">Carbohydrate biosynthesis; gluconeogenesis.</text>
</comment>
<gene>
    <name evidence="11" type="primary">TpiA</name>
    <name evidence="9" type="synonym">tpiA</name>
    <name evidence="11" type="ordered locus">PTH_2721</name>
</gene>
<dbReference type="InterPro" id="IPR022896">
    <property type="entry name" value="TrioseP_Isoase_bac/euk"/>
</dbReference>
<evidence type="ECO:0000256" key="7">
    <source>
        <dbReference type="ARBA" id="ARBA00023152"/>
    </source>
</evidence>
<sequence length="255" mass="26621">MSARKPLIAGNWKMFKTVPEAVAFAQELKTAVAGVDGVEIAVCPPFTALVPVAEALRGTGIAVGAQDVHWEESGAFTGEVSPLMLKDAGCSYVIIGHSERRQLFGETDEKVNRKVRAALAHGLTPIMCVGETLEEREAGVTEEVVRRQAESGLAGLTPEQAGGLVIAYEPVWAIGTGKTASEQDAQQMIGFIRGLVRDLYGAGAAGAMRIQYGGSVKPENAAGLMAQPDIDGALVGGASLEVKSFVEIIKAACIG</sequence>
<comment type="subcellular location">
    <subcellularLocation>
        <location evidence="9 10">Cytoplasm</location>
    </subcellularLocation>
</comment>
<dbReference type="AlphaFoldDB" id="A5CYN7"/>
<feature type="active site" description="Proton acceptor" evidence="9">
    <location>
        <position position="169"/>
    </location>
</feature>
<dbReference type="HAMAP" id="MF_00147_B">
    <property type="entry name" value="TIM_B"/>
    <property type="match status" value="1"/>
</dbReference>
<dbReference type="PROSITE" id="PS00171">
    <property type="entry name" value="TIM_1"/>
    <property type="match status" value="1"/>
</dbReference>
<protein>
    <recommendedName>
        <fullName evidence="4 9">Triosephosphate isomerase</fullName>
        <shortName evidence="9">TIM</shortName>
        <shortName evidence="9">TPI</shortName>
        <ecNumber evidence="3 9">5.3.1.1</ecNumber>
    </recommendedName>
    <alternativeName>
        <fullName evidence="9">Triose-phosphate isomerase</fullName>
    </alternativeName>
</protein>
<evidence type="ECO:0000256" key="6">
    <source>
        <dbReference type="ARBA" id="ARBA00022490"/>
    </source>
</evidence>
<comment type="catalytic activity">
    <reaction evidence="9 10">
        <text>D-glyceraldehyde 3-phosphate = dihydroxyacetone phosphate</text>
        <dbReference type="Rhea" id="RHEA:18585"/>
        <dbReference type="ChEBI" id="CHEBI:57642"/>
        <dbReference type="ChEBI" id="CHEBI:59776"/>
        <dbReference type="EC" id="5.3.1.1"/>
    </reaction>
</comment>
<dbReference type="FunFam" id="3.20.20.70:FF:000016">
    <property type="entry name" value="Triosephosphate isomerase"/>
    <property type="match status" value="1"/>
</dbReference>
<evidence type="ECO:0000313" key="12">
    <source>
        <dbReference type="Proteomes" id="UP000006556"/>
    </source>
</evidence>
<evidence type="ECO:0000256" key="5">
    <source>
        <dbReference type="ARBA" id="ARBA00022432"/>
    </source>
</evidence>
<dbReference type="SMR" id="A5CYN7"/>
<feature type="binding site" evidence="9">
    <location>
        <begin position="236"/>
        <end position="237"/>
    </location>
    <ligand>
        <name>substrate</name>
    </ligand>
</feature>
<dbReference type="GO" id="GO:0046166">
    <property type="term" value="P:glyceraldehyde-3-phosphate biosynthetic process"/>
    <property type="evidence" value="ECO:0007669"/>
    <property type="project" value="TreeGrafter"/>
</dbReference>
<comment type="subunit">
    <text evidence="9 10">Homodimer.</text>
</comment>
<accession>A5CYN7</accession>
<dbReference type="NCBIfam" id="TIGR00419">
    <property type="entry name" value="tim"/>
    <property type="match status" value="1"/>
</dbReference>
<dbReference type="EMBL" id="AP009389">
    <property type="protein sequence ID" value="BAF60902.1"/>
    <property type="molecule type" value="Genomic_DNA"/>
</dbReference>
<dbReference type="GO" id="GO:0019563">
    <property type="term" value="P:glycerol catabolic process"/>
    <property type="evidence" value="ECO:0007669"/>
    <property type="project" value="TreeGrafter"/>
</dbReference>
<dbReference type="EC" id="5.3.1.1" evidence="3 9"/>
<dbReference type="PANTHER" id="PTHR21139">
    <property type="entry name" value="TRIOSEPHOSPHATE ISOMERASE"/>
    <property type="match status" value="1"/>
</dbReference>
<dbReference type="STRING" id="370438.PTH_2721"/>
<keyword evidence="12" id="KW-1185">Reference proteome</keyword>
<name>A5CYN7_PELTS</name>
<evidence type="ECO:0000256" key="1">
    <source>
        <dbReference type="ARBA" id="ARBA00004680"/>
    </source>
</evidence>
<dbReference type="Gene3D" id="3.20.20.70">
    <property type="entry name" value="Aldolase class I"/>
    <property type="match status" value="1"/>
</dbReference>
<keyword evidence="5 9" id="KW-0312">Gluconeogenesis</keyword>
<dbReference type="GO" id="GO:0006096">
    <property type="term" value="P:glycolytic process"/>
    <property type="evidence" value="ECO:0007669"/>
    <property type="project" value="UniProtKB-UniRule"/>
</dbReference>
<dbReference type="SUPFAM" id="SSF51351">
    <property type="entry name" value="Triosephosphate isomerase (TIM)"/>
    <property type="match status" value="1"/>
</dbReference>
<dbReference type="InterPro" id="IPR013785">
    <property type="entry name" value="Aldolase_TIM"/>
</dbReference>
<dbReference type="InterPro" id="IPR000652">
    <property type="entry name" value="Triosephosphate_isomerase"/>
</dbReference>
<dbReference type="UniPathway" id="UPA00138"/>
<feature type="active site" description="Electrophile" evidence="9">
    <location>
        <position position="97"/>
    </location>
</feature>
<evidence type="ECO:0000256" key="4">
    <source>
        <dbReference type="ARBA" id="ARBA00019397"/>
    </source>
</evidence>
<dbReference type="UniPathway" id="UPA00109">
    <property type="reaction ID" value="UER00189"/>
</dbReference>
<dbReference type="eggNOG" id="COG0149">
    <property type="taxonomic scope" value="Bacteria"/>
</dbReference>
<comment type="function">
    <text evidence="9">Involved in the gluconeogenesis. Catalyzes stereospecifically the conversion of dihydroxyacetone phosphate (DHAP) to D-glyceraldehyde-3-phosphate (G3P).</text>
</comment>
<comment type="similarity">
    <text evidence="2 9 10">Belongs to the triosephosphate isomerase family.</text>
</comment>
<dbReference type="Pfam" id="PF00121">
    <property type="entry name" value="TIM"/>
    <property type="match status" value="1"/>
</dbReference>
<feature type="binding site" evidence="9">
    <location>
        <position position="215"/>
    </location>
    <ligand>
        <name>substrate</name>
    </ligand>
</feature>
<dbReference type="KEGG" id="pth:PTH_2721"/>
<dbReference type="InterPro" id="IPR035990">
    <property type="entry name" value="TIM_sf"/>
</dbReference>
<evidence type="ECO:0000256" key="8">
    <source>
        <dbReference type="ARBA" id="ARBA00023235"/>
    </source>
</evidence>
<organism evidence="11 12">
    <name type="scientific">Pelotomaculum thermopropionicum (strain DSM 13744 / JCM 10971 / SI)</name>
    <dbReference type="NCBI Taxonomy" id="370438"/>
    <lineage>
        <taxon>Bacteria</taxon>
        <taxon>Bacillati</taxon>
        <taxon>Bacillota</taxon>
        <taxon>Clostridia</taxon>
        <taxon>Eubacteriales</taxon>
        <taxon>Desulfotomaculaceae</taxon>
        <taxon>Pelotomaculum</taxon>
    </lineage>
</organism>
<keyword evidence="7 9" id="KW-0324">Glycolysis</keyword>
<dbReference type="GO" id="GO:0005829">
    <property type="term" value="C:cytosol"/>
    <property type="evidence" value="ECO:0007669"/>
    <property type="project" value="TreeGrafter"/>
</dbReference>
<reference evidence="12" key="1">
    <citation type="journal article" date="2008" name="Genome Res.">
        <title>The genome of Pelotomaculum thermopropionicum reveals niche-associated evolution in anaerobic microbiota.</title>
        <authorList>
            <person name="Kosaka T."/>
            <person name="Kato S."/>
            <person name="Shimoyama T."/>
            <person name="Ishii S."/>
            <person name="Abe T."/>
            <person name="Watanabe K."/>
        </authorList>
    </citation>
    <scope>NUCLEOTIDE SEQUENCE [LARGE SCALE GENOMIC DNA]</scope>
    <source>
        <strain evidence="12">DSM 13744 / JCM 10971 / SI</strain>
    </source>
</reference>
<evidence type="ECO:0000256" key="9">
    <source>
        <dbReference type="HAMAP-Rule" id="MF_00147"/>
    </source>
</evidence>
<feature type="binding site" evidence="9">
    <location>
        <begin position="11"/>
        <end position="13"/>
    </location>
    <ligand>
        <name>substrate</name>
    </ligand>
</feature>
<evidence type="ECO:0000256" key="10">
    <source>
        <dbReference type="RuleBase" id="RU363013"/>
    </source>
</evidence>
<keyword evidence="8 9" id="KW-0413">Isomerase</keyword>
<dbReference type="InterPro" id="IPR020861">
    <property type="entry name" value="Triosephosphate_isomerase_AS"/>
</dbReference>